<dbReference type="Proteomes" id="UP000249204">
    <property type="component" value="Unassembled WGS sequence"/>
</dbReference>
<organism evidence="2 3">
    <name type="scientific">Paenibacillus silvae</name>
    <dbReference type="NCBI Taxonomy" id="1325358"/>
    <lineage>
        <taxon>Bacteria</taxon>
        <taxon>Bacillati</taxon>
        <taxon>Bacillota</taxon>
        <taxon>Bacilli</taxon>
        <taxon>Bacillales</taxon>
        <taxon>Paenibacillaceae</taxon>
        <taxon>Paenibacillus</taxon>
    </lineage>
</organism>
<evidence type="ECO:0000256" key="1">
    <source>
        <dbReference type="SAM" id="Phobius"/>
    </source>
</evidence>
<dbReference type="AlphaFoldDB" id="A0A2W6NKI2"/>
<name>A0A2W6NKI2_9BACL</name>
<keyword evidence="1" id="KW-1133">Transmembrane helix</keyword>
<accession>A0A2W6NKI2</accession>
<evidence type="ECO:0000313" key="3">
    <source>
        <dbReference type="Proteomes" id="UP000249204"/>
    </source>
</evidence>
<keyword evidence="1" id="KW-0812">Transmembrane</keyword>
<feature type="transmembrane region" description="Helical" evidence="1">
    <location>
        <begin position="75"/>
        <end position="97"/>
    </location>
</feature>
<evidence type="ECO:0000313" key="2">
    <source>
        <dbReference type="EMBL" id="PZT55598.1"/>
    </source>
</evidence>
<feature type="transmembrane region" description="Helical" evidence="1">
    <location>
        <begin position="12"/>
        <end position="33"/>
    </location>
</feature>
<dbReference type="EMBL" id="QKWW01000028">
    <property type="protein sequence ID" value="PZT55598.1"/>
    <property type="molecule type" value="Genomic_DNA"/>
</dbReference>
<reference evidence="2 3" key="1">
    <citation type="submission" date="2018-06" db="EMBL/GenBank/DDBJ databases">
        <title>Isolation of heavy metals resistant Paenibacillus silvae NC2 from Gold-Copper mine in ZiJin, China.</title>
        <authorList>
            <person name="Xu J."/>
            <person name="Mazhar H.S."/>
            <person name="Rensing C."/>
        </authorList>
    </citation>
    <scope>NUCLEOTIDE SEQUENCE [LARGE SCALE GENOMIC DNA]</scope>
    <source>
        <strain evidence="2 3">NC2</strain>
    </source>
</reference>
<feature type="transmembrane region" description="Helical" evidence="1">
    <location>
        <begin position="45"/>
        <end position="68"/>
    </location>
</feature>
<protein>
    <submittedName>
        <fullName evidence="2">Uncharacterized protein</fullName>
    </submittedName>
</protein>
<proteinExistence type="predicted"/>
<keyword evidence="1" id="KW-0472">Membrane</keyword>
<sequence length="100" mass="11762">MKNQKVAQWLILFNGIYAITLLPYPVFFFIGLYKQVGSYQGGNEYWIYALLLSYPIGVLLSLFCWMFYHFGKYRTAIAVANLFLIWLVPLLTLITLLNYY</sequence>
<gene>
    <name evidence="2" type="ORF">DN757_10970</name>
</gene>
<comment type="caution">
    <text evidence="2">The sequence shown here is derived from an EMBL/GenBank/DDBJ whole genome shotgun (WGS) entry which is preliminary data.</text>
</comment>